<keyword evidence="1" id="KW-0812">Transmembrane</keyword>
<keyword evidence="3" id="KW-1185">Reference proteome</keyword>
<feature type="transmembrane region" description="Helical" evidence="1">
    <location>
        <begin position="99"/>
        <end position="121"/>
    </location>
</feature>
<keyword evidence="1" id="KW-1133">Transmembrane helix</keyword>
<proteinExistence type="predicted"/>
<comment type="caution">
    <text evidence="2">The sequence shown here is derived from an EMBL/GenBank/DDBJ whole genome shotgun (WGS) entry which is preliminary data.</text>
</comment>
<feature type="transmembrane region" description="Helical" evidence="1">
    <location>
        <begin position="6"/>
        <end position="25"/>
    </location>
</feature>
<accession>A0A5C6B8S0</accession>
<dbReference type="OrthoDB" id="292852at2"/>
<protein>
    <submittedName>
        <fullName evidence="2">Uncharacterized protein</fullName>
    </submittedName>
</protein>
<gene>
    <name evidence="2" type="ORF">Pla52n_09500</name>
</gene>
<name>A0A5C6B8S0_9BACT</name>
<reference evidence="2 3" key="1">
    <citation type="submission" date="2019-02" db="EMBL/GenBank/DDBJ databases">
        <title>Deep-cultivation of Planctomycetes and their phenomic and genomic characterization uncovers novel biology.</title>
        <authorList>
            <person name="Wiegand S."/>
            <person name="Jogler M."/>
            <person name="Boedeker C."/>
            <person name="Pinto D."/>
            <person name="Vollmers J."/>
            <person name="Rivas-Marin E."/>
            <person name="Kohn T."/>
            <person name="Peeters S.H."/>
            <person name="Heuer A."/>
            <person name="Rast P."/>
            <person name="Oberbeckmann S."/>
            <person name="Bunk B."/>
            <person name="Jeske O."/>
            <person name="Meyerdierks A."/>
            <person name="Storesund J.E."/>
            <person name="Kallscheuer N."/>
            <person name="Luecker S."/>
            <person name="Lage O.M."/>
            <person name="Pohl T."/>
            <person name="Merkel B.J."/>
            <person name="Hornburger P."/>
            <person name="Mueller R.-W."/>
            <person name="Bruemmer F."/>
            <person name="Labrenz M."/>
            <person name="Spormann A.M."/>
            <person name="Op Den Camp H."/>
            <person name="Overmann J."/>
            <person name="Amann R."/>
            <person name="Jetten M.S.M."/>
            <person name="Mascher T."/>
            <person name="Medema M.H."/>
            <person name="Devos D.P."/>
            <person name="Kaster A.-K."/>
            <person name="Ovreas L."/>
            <person name="Rohde M."/>
            <person name="Galperin M.Y."/>
            <person name="Jogler C."/>
        </authorList>
    </citation>
    <scope>NUCLEOTIDE SEQUENCE [LARGE SCALE GENOMIC DNA]</scope>
    <source>
        <strain evidence="2 3">Pla52n</strain>
    </source>
</reference>
<dbReference type="EMBL" id="SJPN01000001">
    <property type="protein sequence ID" value="TWU08368.1"/>
    <property type="molecule type" value="Genomic_DNA"/>
</dbReference>
<evidence type="ECO:0000313" key="3">
    <source>
        <dbReference type="Proteomes" id="UP000320176"/>
    </source>
</evidence>
<dbReference type="Proteomes" id="UP000320176">
    <property type="component" value="Unassembled WGS sequence"/>
</dbReference>
<evidence type="ECO:0000256" key="1">
    <source>
        <dbReference type="SAM" id="Phobius"/>
    </source>
</evidence>
<dbReference type="RefSeq" id="WP_146518420.1">
    <property type="nucleotide sequence ID" value="NZ_CP151726.1"/>
</dbReference>
<feature type="transmembrane region" description="Helical" evidence="1">
    <location>
        <begin position="59"/>
        <end position="79"/>
    </location>
</feature>
<sequence>MVWIALTVVWFLLAAALGYVVYSLLSAIKKLAGFLKEDDDAWSDSDDKLFRHFSSLAKLLIISTLLVWIVVGFAPFLVYRWEFFSEPMMPDKLGEFRDAFGFTNTFFSGLAFGGVIIAIVLQTIELRYQRQEIRRANKEYQEQTDTLQKTAYLNAASTLLQGYLAEVQFSQSNAAKDKHTRLMRQLEVILTMLKSDFEGLDAFDSGVEKSVAESKFTELIRRLHTAQAAFKDATEPDVAITDENKEVIVEACKTARRQLTETHELVEHAVFSNDHFADIIGKSIDDFHVGVKSLIVQLRQLVEFKFEVYRPEGKPYIHRPKDPPQKKDNYSDFRKRLQLLKKRFEEEADRWNTMLTFEGGKEDSTERGG</sequence>
<keyword evidence="1" id="KW-0472">Membrane</keyword>
<dbReference type="AlphaFoldDB" id="A0A5C6B8S0"/>
<evidence type="ECO:0000313" key="2">
    <source>
        <dbReference type="EMBL" id="TWU08368.1"/>
    </source>
</evidence>
<organism evidence="2 3">
    <name type="scientific">Stieleria varia</name>
    <dbReference type="NCBI Taxonomy" id="2528005"/>
    <lineage>
        <taxon>Bacteria</taxon>
        <taxon>Pseudomonadati</taxon>
        <taxon>Planctomycetota</taxon>
        <taxon>Planctomycetia</taxon>
        <taxon>Pirellulales</taxon>
        <taxon>Pirellulaceae</taxon>
        <taxon>Stieleria</taxon>
    </lineage>
</organism>